<reference evidence="7 8" key="1">
    <citation type="submission" date="2017-04" db="EMBL/GenBank/DDBJ databases">
        <authorList>
            <person name="Afonso C.L."/>
            <person name="Miller P.J."/>
            <person name="Scott M.A."/>
            <person name="Spackman E."/>
            <person name="Goraichik I."/>
            <person name="Dimitrov K.M."/>
            <person name="Suarez D.L."/>
            <person name="Swayne D.E."/>
        </authorList>
    </citation>
    <scope>NUCLEOTIDE SEQUENCE [LARGE SCALE GENOMIC DNA]</scope>
    <source>
        <strain evidence="7 8">VK13</strain>
    </source>
</reference>
<dbReference type="Gene3D" id="3.40.109.10">
    <property type="entry name" value="NADH Oxidase"/>
    <property type="match status" value="1"/>
</dbReference>
<evidence type="ECO:0000256" key="3">
    <source>
        <dbReference type="ARBA" id="ARBA00022630"/>
    </source>
</evidence>
<keyword evidence="5" id="KW-0560">Oxidoreductase</keyword>
<dbReference type="Pfam" id="PF00881">
    <property type="entry name" value="Nitroreductase"/>
    <property type="match status" value="1"/>
</dbReference>
<keyword evidence="8" id="KW-1185">Reference proteome</keyword>
<dbReference type="PANTHER" id="PTHR43673">
    <property type="entry name" value="NAD(P)H NITROREDUCTASE YDGI-RELATED"/>
    <property type="match status" value="1"/>
</dbReference>
<keyword evidence="3" id="KW-0285">Flavoprotein</keyword>
<evidence type="ECO:0000259" key="6">
    <source>
        <dbReference type="Pfam" id="PF00881"/>
    </source>
</evidence>
<sequence length="232" mass="26382">MTPILETTKIVDEVMLARRSVRGFLPTPVPRTIIEDILKVSAKAPSGSNIQPWKVYVVTGKRKEQITEAVLDVFNDPEKNVLHRPEYIYYPKNWTEPFLARRRKVGYDLYALAGIARGEHQKMHQFHGKNYEFFGAPVALMLTIPRVMEQGSWLDYGMFVQNILLAATARGLASCPQAAFISYHQIVTDILEIPADEQFVMAISLGYEDTAETVNQLVTERAEVKDFVKFCD</sequence>
<comment type="similarity">
    <text evidence="2">Belongs to the nitroreductase family.</text>
</comment>
<dbReference type="CDD" id="cd02136">
    <property type="entry name" value="PnbA_NfnB-like"/>
    <property type="match status" value="1"/>
</dbReference>
<comment type="cofactor">
    <cofactor evidence="1">
        <name>FMN</name>
        <dbReference type="ChEBI" id="CHEBI:58210"/>
    </cofactor>
</comment>
<dbReference type="RefSeq" id="WP_084283236.1">
    <property type="nucleotide sequence ID" value="NZ_FWXJ01000005.1"/>
</dbReference>
<keyword evidence="4" id="KW-0288">FMN</keyword>
<dbReference type="PANTHER" id="PTHR43673:SF2">
    <property type="entry name" value="NITROREDUCTASE"/>
    <property type="match status" value="1"/>
</dbReference>
<name>A0A1W1ZEZ5_9BURK</name>
<dbReference type="GO" id="GO:0016491">
    <property type="term" value="F:oxidoreductase activity"/>
    <property type="evidence" value="ECO:0007669"/>
    <property type="project" value="UniProtKB-KW"/>
</dbReference>
<dbReference type="EMBL" id="FWXJ01000005">
    <property type="protein sequence ID" value="SMC47045.1"/>
    <property type="molecule type" value="Genomic_DNA"/>
</dbReference>
<evidence type="ECO:0000256" key="1">
    <source>
        <dbReference type="ARBA" id="ARBA00001917"/>
    </source>
</evidence>
<accession>A0A1W1ZEZ5</accession>
<dbReference type="Proteomes" id="UP000192708">
    <property type="component" value="Unassembled WGS sequence"/>
</dbReference>
<evidence type="ECO:0000256" key="2">
    <source>
        <dbReference type="ARBA" id="ARBA00007118"/>
    </source>
</evidence>
<proteinExistence type="inferred from homology"/>
<dbReference type="InterPro" id="IPR029479">
    <property type="entry name" value="Nitroreductase"/>
</dbReference>
<organism evidence="7 8">
    <name type="scientific">Polynucleobacter kasalickyi</name>
    <dbReference type="NCBI Taxonomy" id="1938817"/>
    <lineage>
        <taxon>Bacteria</taxon>
        <taxon>Pseudomonadati</taxon>
        <taxon>Pseudomonadota</taxon>
        <taxon>Betaproteobacteria</taxon>
        <taxon>Burkholderiales</taxon>
        <taxon>Burkholderiaceae</taxon>
        <taxon>Polynucleobacter</taxon>
    </lineage>
</organism>
<evidence type="ECO:0000313" key="8">
    <source>
        <dbReference type="Proteomes" id="UP000192708"/>
    </source>
</evidence>
<protein>
    <submittedName>
        <fullName evidence="7">Nitroreductase</fullName>
    </submittedName>
</protein>
<gene>
    <name evidence="7" type="ORF">SAMN06296008_10575</name>
</gene>
<evidence type="ECO:0000256" key="5">
    <source>
        <dbReference type="ARBA" id="ARBA00023002"/>
    </source>
</evidence>
<evidence type="ECO:0000313" key="7">
    <source>
        <dbReference type="EMBL" id="SMC47045.1"/>
    </source>
</evidence>
<dbReference type="STRING" id="1938817.SAMN06296008_10575"/>
<dbReference type="InterPro" id="IPR000415">
    <property type="entry name" value="Nitroreductase-like"/>
</dbReference>
<dbReference type="SUPFAM" id="SSF55469">
    <property type="entry name" value="FMN-dependent nitroreductase-like"/>
    <property type="match status" value="1"/>
</dbReference>
<feature type="domain" description="Nitroreductase" evidence="6">
    <location>
        <begin position="17"/>
        <end position="207"/>
    </location>
</feature>
<dbReference type="AlphaFoldDB" id="A0A1W1ZEZ5"/>
<dbReference type="OrthoDB" id="9773807at2"/>
<evidence type="ECO:0000256" key="4">
    <source>
        <dbReference type="ARBA" id="ARBA00022643"/>
    </source>
</evidence>